<feature type="DNA-binding region" description="H-T-H motif" evidence="5">
    <location>
        <begin position="88"/>
        <end position="107"/>
    </location>
</feature>
<evidence type="ECO:0000256" key="1">
    <source>
        <dbReference type="ARBA" id="ARBA00022491"/>
    </source>
</evidence>
<evidence type="ECO:0000256" key="5">
    <source>
        <dbReference type="PROSITE-ProRule" id="PRU00335"/>
    </source>
</evidence>
<evidence type="ECO:0000256" key="4">
    <source>
        <dbReference type="ARBA" id="ARBA00023163"/>
    </source>
</evidence>
<reference evidence="8" key="1">
    <citation type="journal article" date="2019" name="Int. J. Syst. Evol. Microbiol.">
        <title>The Global Catalogue of Microorganisms (GCM) 10K type strain sequencing project: providing services to taxonomists for standard genome sequencing and annotation.</title>
        <authorList>
            <consortium name="The Broad Institute Genomics Platform"/>
            <consortium name="The Broad Institute Genome Sequencing Center for Infectious Disease"/>
            <person name="Wu L."/>
            <person name="Ma J."/>
        </authorList>
    </citation>
    <scope>NUCLEOTIDE SEQUENCE [LARGE SCALE GENOMIC DNA]</scope>
    <source>
        <strain evidence="8">CCM 8749</strain>
    </source>
</reference>
<keyword evidence="2" id="KW-0805">Transcription regulation</keyword>
<feature type="domain" description="HTH tetR-type" evidence="6">
    <location>
        <begin position="1"/>
        <end position="61"/>
    </location>
</feature>
<dbReference type="InterPro" id="IPR050109">
    <property type="entry name" value="HTH-type_TetR-like_transc_reg"/>
</dbReference>
<evidence type="ECO:0000256" key="3">
    <source>
        <dbReference type="ARBA" id="ARBA00023125"/>
    </source>
</evidence>
<protein>
    <submittedName>
        <fullName evidence="7">TetR/AcrR family transcriptional regulator</fullName>
    </submittedName>
</protein>
<feature type="DNA-binding region" description="H-T-H motif" evidence="5">
    <location>
        <begin position="24"/>
        <end position="43"/>
    </location>
</feature>
<evidence type="ECO:0000313" key="8">
    <source>
        <dbReference type="Proteomes" id="UP001596250"/>
    </source>
</evidence>
<evidence type="ECO:0000259" key="6">
    <source>
        <dbReference type="PROSITE" id="PS50977"/>
    </source>
</evidence>
<dbReference type="PROSITE" id="PS50977">
    <property type="entry name" value="HTH_TETR_2"/>
    <property type="match status" value="2"/>
</dbReference>
<dbReference type="EMBL" id="JBHSQV010000164">
    <property type="protein sequence ID" value="MFC5987510.1"/>
    <property type="molecule type" value="Genomic_DNA"/>
</dbReference>
<dbReference type="PANTHER" id="PTHR30055">
    <property type="entry name" value="HTH-TYPE TRANSCRIPTIONAL REGULATOR RUTR"/>
    <property type="match status" value="1"/>
</dbReference>
<name>A0ABW1IQX4_9BACL</name>
<dbReference type="Gene3D" id="1.10.10.60">
    <property type="entry name" value="Homeodomain-like"/>
    <property type="match status" value="1"/>
</dbReference>
<keyword evidence="1" id="KW-0678">Repressor</keyword>
<dbReference type="SUPFAM" id="SSF48498">
    <property type="entry name" value="Tetracyclin repressor-like, C-terminal domain"/>
    <property type="match status" value="1"/>
</dbReference>
<evidence type="ECO:0000313" key="7">
    <source>
        <dbReference type="EMBL" id="MFC5987510.1"/>
    </source>
</evidence>
<dbReference type="PRINTS" id="PR00455">
    <property type="entry name" value="HTHTETR"/>
</dbReference>
<accession>A0ABW1IQX4</accession>
<keyword evidence="4" id="KW-0804">Transcription</keyword>
<dbReference type="InterPro" id="IPR036271">
    <property type="entry name" value="Tet_transcr_reg_TetR-rel_C_sf"/>
</dbReference>
<organism evidence="7 8">
    <name type="scientific">Marinicrinis lubricantis</name>
    <dbReference type="NCBI Taxonomy" id="2086470"/>
    <lineage>
        <taxon>Bacteria</taxon>
        <taxon>Bacillati</taxon>
        <taxon>Bacillota</taxon>
        <taxon>Bacilli</taxon>
        <taxon>Bacillales</taxon>
        <taxon>Paenibacillaceae</taxon>
    </lineage>
</organism>
<dbReference type="Proteomes" id="UP001596250">
    <property type="component" value="Unassembled WGS sequence"/>
</dbReference>
<dbReference type="InterPro" id="IPR039538">
    <property type="entry name" value="BetI_C"/>
</dbReference>
<dbReference type="PROSITE" id="PS01081">
    <property type="entry name" value="HTH_TETR_1"/>
    <property type="match status" value="1"/>
</dbReference>
<sequence>MSVRAKVLAAAESLSKTKPYDQITFAEIAQKAGVHWTAVRRHFGSKDAMRSWLQEKQAQGSSSFTDTRSRIVEAGAHMFSKLGYAHASLDKVAADAGLSKGAVYWHFSSKQDLFLAILETHLTDQLRHLPNQIEGILTAHDPAAALTEWFQANFCFPEAEDGGAMLFLEFVTSSRESEIRSKLQTVHGKLIDGVNDLLKDMQQKGFIHVTVDPMAVSLMIDALLKGLLIEWLIDPERFKGQLVFETISNIIWRGLAPQTREH</sequence>
<dbReference type="RefSeq" id="WP_379894904.1">
    <property type="nucleotide sequence ID" value="NZ_CBCSCT010000039.1"/>
</dbReference>
<dbReference type="PANTHER" id="PTHR30055:SF234">
    <property type="entry name" value="HTH-TYPE TRANSCRIPTIONAL REGULATOR BETI"/>
    <property type="match status" value="1"/>
</dbReference>
<proteinExistence type="predicted"/>
<dbReference type="InterPro" id="IPR009057">
    <property type="entry name" value="Homeodomain-like_sf"/>
</dbReference>
<keyword evidence="8" id="KW-1185">Reference proteome</keyword>
<dbReference type="InterPro" id="IPR001647">
    <property type="entry name" value="HTH_TetR"/>
</dbReference>
<keyword evidence="3 5" id="KW-0238">DNA-binding</keyword>
<evidence type="ECO:0000256" key="2">
    <source>
        <dbReference type="ARBA" id="ARBA00023015"/>
    </source>
</evidence>
<dbReference type="Gene3D" id="1.10.357.10">
    <property type="entry name" value="Tetracycline Repressor, domain 2"/>
    <property type="match status" value="1"/>
</dbReference>
<dbReference type="Pfam" id="PF13977">
    <property type="entry name" value="TetR_C_6"/>
    <property type="match status" value="1"/>
</dbReference>
<dbReference type="InterPro" id="IPR023772">
    <property type="entry name" value="DNA-bd_HTH_TetR-type_CS"/>
</dbReference>
<dbReference type="SUPFAM" id="SSF46689">
    <property type="entry name" value="Homeodomain-like"/>
    <property type="match status" value="2"/>
</dbReference>
<gene>
    <name evidence="7" type="ORF">ACFPXP_13975</name>
</gene>
<dbReference type="Pfam" id="PF00440">
    <property type="entry name" value="TetR_N"/>
    <property type="match status" value="2"/>
</dbReference>
<comment type="caution">
    <text evidence="7">The sequence shown here is derived from an EMBL/GenBank/DDBJ whole genome shotgun (WGS) entry which is preliminary data.</text>
</comment>
<feature type="domain" description="HTH tetR-type" evidence="6">
    <location>
        <begin position="65"/>
        <end position="125"/>
    </location>
</feature>